<name>A0A3P8DIW5_9TREM</name>
<evidence type="ECO:0000313" key="2">
    <source>
        <dbReference type="Proteomes" id="UP000269396"/>
    </source>
</evidence>
<accession>A0A3P8DIW5</accession>
<sequence length="114" mass="12833">MAVLGINEIHWTQAEQKKINSKEMLLCSGHEEENAPHIDRFALTLSEEARDSLIGSESHGSRIMKASFKTKKEGIAINVIHCYALTNDSNDDNKNLPIHKGKNKILKYNTENTD</sequence>
<evidence type="ECO:0000313" key="1">
    <source>
        <dbReference type="EMBL" id="VDP33838.1"/>
    </source>
</evidence>
<gene>
    <name evidence="1" type="ORF">SMTD_LOCUS6424</name>
</gene>
<dbReference type="AlphaFoldDB" id="A0A3P8DIW5"/>
<keyword evidence="2" id="KW-1185">Reference proteome</keyword>
<dbReference type="Proteomes" id="UP000269396">
    <property type="component" value="Unassembled WGS sequence"/>
</dbReference>
<proteinExistence type="predicted"/>
<protein>
    <submittedName>
        <fullName evidence="1">Uncharacterized protein</fullName>
    </submittedName>
</protein>
<organism evidence="1 2">
    <name type="scientific">Schistosoma mattheei</name>
    <dbReference type="NCBI Taxonomy" id="31246"/>
    <lineage>
        <taxon>Eukaryota</taxon>
        <taxon>Metazoa</taxon>
        <taxon>Spiralia</taxon>
        <taxon>Lophotrochozoa</taxon>
        <taxon>Platyhelminthes</taxon>
        <taxon>Trematoda</taxon>
        <taxon>Digenea</taxon>
        <taxon>Strigeidida</taxon>
        <taxon>Schistosomatoidea</taxon>
        <taxon>Schistosomatidae</taxon>
        <taxon>Schistosoma</taxon>
    </lineage>
</organism>
<reference evidence="1 2" key="1">
    <citation type="submission" date="2018-11" db="EMBL/GenBank/DDBJ databases">
        <authorList>
            <consortium name="Pathogen Informatics"/>
        </authorList>
    </citation>
    <scope>NUCLEOTIDE SEQUENCE [LARGE SCALE GENOMIC DNA]</scope>
    <source>
        <strain>Denwood</strain>
        <strain evidence="2">Zambia</strain>
    </source>
</reference>
<dbReference type="EMBL" id="UZAL01027580">
    <property type="protein sequence ID" value="VDP33838.1"/>
    <property type="molecule type" value="Genomic_DNA"/>
</dbReference>